<evidence type="ECO:0000259" key="17">
    <source>
        <dbReference type="Pfam" id="PF16087"/>
    </source>
</evidence>
<gene>
    <name evidence="18" type="ORF">OTU49_005652</name>
</gene>
<dbReference type="GO" id="GO:0005634">
    <property type="term" value="C:nucleus"/>
    <property type="evidence" value="ECO:0007669"/>
    <property type="project" value="UniProtKB-SubCell"/>
</dbReference>
<evidence type="ECO:0000256" key="5">
    <source>
        <dbReference type="ARBA" id="ARBA00022723"/>
    </source>
</evidence>
<feature type="binding site" evidence="12">
    <location>
        <position position="391"/>
    </location>
    <ligand>
        <name>Mg(2+)</name>
        <dbReference type="ChEBI" id="CHEBI:18420"/>
        <label>1</label>
    </ligand>
</feature>
<dbReference type="NCBIfam" id="TIGR00633">
    <property type="entry name" value="xth"/>
    <property type="match status" value="1"/>
</dbReference>
<evidence type="ECO:0000256" key="14">
    <source>
        <dbReference type="RuleBase" id="RU362131"/>
    </source>
</evidence>
<keyword evidence="10" id="KW-0539">Nucleus</keyword>
<dbReference type="InterPro" id="IPR036691">
    <property type="entry name" value="Endo/exonu/phosph_ase_sf"/>
</dbReference>
<reference evidence="18 19" key="1">
    <citation type="journal article" date="2024" name="BMC Genomics">
        <title>Genome assembly of redclaw crayfish (Cherax quadricarinatus) provides insights into its immune adaptation and hypoxia tolerance.</title>
        <authorList>
            <person name="Liu Z."/>
            <person name="Zheng J."/>
            <person name="Li H."/>
            <person name="Fang K."/>
            <person name="Wang S."/>
            <person name="He J."/>
            <person name="Zhou D."/>
            <person name="Weng S."/>
            <person name="Chi M."/>
            <person name="Gu Z."/>
            <person name="He J."/>
            <person name="Li F."/>
            <person name="Wang M."/>
        </authorList>
    </citation>
    <scope>NUCLEOTIDE SEQUENCE [LARGE SCALE GENOMIC DNA]</scope>
    <source>
        <strain evidence="18">ZL_2023a</strain>
    </source>
</reference>
<dbReference type="CDD" id="cd09087">
    <property type="entry name" value="Ape1-like_AP-endo"/>
    <property type="match status" value="1"/>
</dbReference>
<evidence type="ECO:0000256" key="8">
    <source>
        <dbReference type="ARBA" id="ARBA00022842"/>
    </source>
</evidence>
<feature type="active site" description="Proton donor/acceptor" evidence="11">
    <location>
        <position position="294"/>
    </location>
</feature>
<dbReference type="GO" id="GO:0006284">
    <property type="term" value="P:base-excision repair"/>
    <property type="evidence" value="ECO:0007669"/>
    <property type="project" value="TreeGrafter"/>
</dbReference>
<evidence type="ECO:0000256" key="10">
    <source>
        <dbReference type="ARBA" id="ARBA00023242"/>
    </source>
</evidence>
<dbReference type="PANTHER" id="PTHR22748">
    <property type="entry name" value="AP ENDONUCLEASE"/>
    <property type="match status" value="1"/>
</dbReference>
<dbReference type="GO" id="GO:0008081">
    <property type="term" value="F:phosphoric diester hydrolase activity"/>
    <property type="evidence" value="ECO:0007669"/>
    <property type="project" value="TreeGrafter"/>
</dbReference>
<evidence type="ECO:0000256" key="13">
    <source>
        <dbReference type="PIRSR" id="PIRSR604808-3"/>
    </source>
</evidence>
<dbReference type="InterPro" id="IPR020848">
    <property type="entry name" value="AP_endonuclease_F1_CS"/>
</dbReference>
<accession>A0AAW0X536</accession>
<feature type="domain" description="Endonuclease/exonuclease/phosphatase" evidence="16">
    <location>
        <begin position="151"/>
        <end position="392"/>
    </location>
</feature>
<evidence type="ECO:0000256" key="12">
    <source>
        <dbReference type="PIRSR" id="PIRSR604808-2"/>
    </source>
</evidence>
<organism evidence="18 19">
    <name type="scientific">Cherax quadricarinatus</name>
    <name type="common">Australian red claw crayfish</name>
    <dbReference type="NCBI Taxonomy" id="27406"/>
    <lineage>
        <taxon>Eukaryota</taxon>
        <taxon>Metazoa</taxon>
        <taxon>Ecdysozoa</taxon>
        <taxon>Arthropoda</taxon>
        <taxon>Crustacea</taxon>
        <taxon>Multicrustacea</taxon>
        <taxon>Malacostraca</taxon>
        <taxon>Eumalacostraca</taxon>
        <taxon>Eucarida</taxon>
        <taxon>Decapoda</taxon>
        <taxon>Pleocyemata</taxon>
        <taxon>Astacidea</taxon>
        <taxon>Parastacoidea</taxon>
        <taxon>Parastacidae</taxon>
        <taxon>Cherax</taxon>
    </lineage>
</organism>
<keyword evidence="8 12" id="KW-0460">Magnesium</keyword>
<dbReference type="Pfam" id="PF03372">
    <property type="entry name" value="Exo_endo_phos"/>
    <property type="match status" value="1"/>
</dbReference>
<feature type="binding site" evidence="12">
    <location>
        <position position="294"/>
    </location>
    <ligand>
        <name>Mg(2+)</name>
        <dbReference type="ChEBI" id="CHEBI:18420"/>
        <label>1</label>
    </ligand>
</feature>
<keyword evidence="12" id="KW-0464">Manganese</keyword>
<keyword evidence="19" id="KW-1185">Reference proteome</keyword>
<feature type="binding site" evidence="12">
    <location>
        <position position="296"/>
    </location>
    <ligand>
        <name>Mg(2+)</name>
        <dbReference type="ChEBI" id="CHEBI:18420"/>
        <label>1</label>
    </ligand>
</feature>
<dbReference type="Gene3D" id="3.60.10.10">
    <property type="entry name" value="Endonuclease/exonuclease/phosphatase"/>
    <property type="match status" value="1"/>
</dbReference>
<keyword evidence="7" id="KW-0378">Hydrolase</keyword>
<dbReference type="InterPro" id="IPR005135">
    <property type="entry name" value="Endo/exonuclease/phosphatase"/>
</dbReference>
<feature type="binding site" evidence="12">
    <location>
        <position position="392"/>
    </location>
    <ligand>
        <name>Mg(2+)</name>
        <dbReference type="ChEBI" id="CHEBI:18420"/>
        <label>1</label>
    </ligand>
</feature>
<evidence type="ECO:0000313" key="19">
    <source>
        <dbReference type="Proteomes" id="UP001445076"/>
    </source>
</evidence>
<evidence type="ECO:0000256" key="2">
    <source>
        <dbReference type="ARBA" id="ARBA00001936"/>
    </source>
</evidence>
<dbReference type="PROSITE" id="PS00727">
    <property type="entry name" value="AP_NUCLEASE_F1_2"/>
    <property type="match status" value="1"/>
</dbReference>
<name>A0AAW0X536_CHEQU</name>
<feature type="active site" evidence="11">
    <location>
        <position position="255"/>
    </location>
</feature>
<evidence type="ECO:0000256" key="6">
    <source>
        <dbReference type="ARBA" id="ARBA00022763"/>
    </source>
</evidence>
<keyword evidence="9 14" id="KW-0234">DNA repair</keyword>
<evidence type="ECO:0000256" key="7">
    <source>
        <dbReference type="ARBA" id="ARBA00022801"/>
    </source>
</evidence>
<evidence type="ECO:0000259" key="16">
    <source>
        <dbReference type="Pfam" id="PF03372"/>
    </source>
</evidence>
<evidence type="ECO:0000313" key="18">
    <source>
        <dbReference type="EMBL" id="KAK8734791.1"/>
    </source>
</evidence>
<feature type="domain" description="DUF4817" evidence="17">
    <location>
        <begin position="5"/>
        <end position="56"/>
    </location>
</feature>
<comment type="caution">
    <text evidence="18">The sequence shown here is derived from an EMBL/GenBank/DDBJ whole genome shotgun (WGS) entry which is preliminary data.</text>
</comment>
<dbReference type="PROSITE" id="PS51435">
    <property type="entry name" value="AP_NUCLEASE_F1_4"/>
    <property type="match status" value="1"/>
</dbReference>
<proteinExistence type="inferred from homology"/>
<evidence type="ECO:0000256" key="11">
    <source>
        <dbReference type="PIRSR" id="PIRSR604808-1"/>
    </source>
</evidence>
<comment type="cofactor">
    <cofactor evidence="2">
        <name>Mn(2+)</name>
        <dbReference type="ChEBI" id="CHEBI:29035"/>
    </cofactor>
</comment>
<dbReference type="EMBL" id="JARKIK010000049">
    <property type="protein sequence ID" value="KAK8734791.1"/>
    <property type="molecule type" value="Genomic_DNA"/>
</dbReference>
<dbReference type="SUPFAM" id="SSF56219">
    <property type="entry name" value="DNase I-like"/>
    <property type="match status" value="1"/>
</dbReference>
<evidence type="ECO:0000256" key="4">
    <source>
        <dbReference type="ARBA" id="ARBA00007092"/>
    </source>
</evidence>
<evidence type="ECO:0000256" key="3">
    <source>
        <dbReference type="ARBA" id="ARBA00004123"/>
    </source>
</evidence>
<dbReference type="AlphaFoldDB" id="A0AAW0X536"/>
<dbReference type="GO" id="GO:0003906">
    <property type="term" value="F:DNA-(apurinic or apyrimidinic site) endonuclease activity"/>
    <property type="evidence" value="ECO:0007669"/>
    <property type="project" value="TreeGrafter"/>
</dbReference>
<comment type="subcellular location">
    <subcellularLocation>
        <location evidence="3">Nucleus</location>
    </subcellularLocation>
</comment>
<keyword evidence="5 12" id="KW-0479">Metal-binding</keyword>
<dbReference type="Pfam" id="PF16087">
    <property type="entry name" value="DUF4817"/>
    <property type="match status" value="1"/>
</dbReference>
<evidence type="ECO:0000256" key="1">
    <source>
        <dbReference type="ARBA" id="ARBA00000493"/>
    </source>
</evidence>
<feature type="site" description="Important for catalytic activity" evidence="13">
    <location>
        <position position="366"/>
    </location>
</feature>
<dbReference type="Proteomes" id="UP001445076">
    <property type="component" value="Unassembled WGS sequence"/>
</dbReference>
<feature type="region of interest" description="Disordered" evidence="15">
    <location>
        <begin position="116"/>
        <end position="136"/>
    </location>
</feature>
<dbReference type="PROSITE" id="PS00726">
    <property type="entry name" value="AP_NUCLEASE_F1_1"/>
    <property type="match status" value="1"/>
</dbReference>
<dbReference type="InterPro" id="IPR020847">
    <property type="entry name" value="AP_endonuclease_F1_BS"/>
</dbReference>
<feature type="active site" description="Proton acceptor" evidence="11">
    <location>
        <position position="392"/>
    </location>
</feature>
<feature type="site" description="Interaction with DNA substrate" evidence="13">
    <location>
        <position position="392"/>
    </location>
</feature>
<protein>
    <recommendedName>
        <fullName evidence="14">DNA-(apurinic or apyrimidinic site) endonuclease</fullName>
        <ecNumber evidence="14">3.1.-.-</ecNumber>
    </recommendedName>
</protein>
<comment type="similarity">
    <text evidence="4 14">Belongs to the DNA repair enzymes AP/ExoA family.</text>
</comment>
<feature type="binding site" evidence="12">
    <location>
        <position position="182"/>
    </location>
    <ligand>
        <name>Mg(2+)</name>
        <dbReference type="ChEBI" id="CHEBI:18420"/>
        <label>1</label>
    </ligand>
</feature>
<keyword evidence="6 14" id="KW-0227">DNA damage</keyword>
<evidence type="ECO:0000256" key="9">
    <source>
        <dbReference type="ARBA" id="ARBA00023204"/>
    </source>
</evidence>
<dbReference type="EC" id="3.1.-.-" evidence="14"/>
<comment type="catalytic activity">
    <reaction evidence="1">
        <text>Exonucleolytic cleavage in the 3'- to 5'-direction to yield nucleoside 5'-phosphates.</text>
        <dbReference type="EC" id="3.1.11.2"/>
    </reaction>
</comment>
<dbReference type="GO" id="GO:0046872">
    <property type="term" value="F:metal ion binding"/>
    <property type="evidence" value="ECO:0007669"/>
    <property type="project" value="UniProtKB-KW"/>
</dbReference>
<dbReference type="PANTHER" id="PTHR22748:SF6">
    <property type="entry name" value="DNA-(APURINIC OR APYRIMIDINIC SITE) ENDONUCLEASE"/>
    <property type="match status" value="1"/>
</dbReference>
<dbReference type="NCBIfam" id="TIGR00195">
    <property type="entry name" value="exoDNase_III"/>
    <property type="match status" value="1"/>
</dbReference>
<dbReference type="GO" id="GO:0008311">
    <property type="term" value="F:double-stranded DNA 3'-5' DNA exonuclease activity"/>
    <property type="evidence" value="ECO:0007669"/>
    <property type="project" value="UniProtKB-EC"/>
</dbReference>
<sequence>MKMASLQHKAQCVIWYGASKSVPTVQRKYQQKYGKPPPSQASIKSWFRKFKDTGSLSKFPRSARPRITRDTVVRIYEIFRRDPLTSVCGAARELKLPESTVRQVISSDFELHHYKESSENGKEKDTKKVRTEDFSSDAETKDGKKWNLKIVSWNVDGLRAWLEKDGMSVFEHENPDIVCLQETKCAIAKLPNDIKDINGYKSYFMSAKLDGYSGVGLISKLEPLVVTYGIKDKAHDDEGRCITAEYEKFYLVTVYVPNAGRKLVTLDKRMDWDPKFLKYLKDLDAKKPIIVCGDLNVAHNEIDLANPKANKKNAGFTKEERDSFTDLLSAGFVDSFRHLYPDATAKYTFWTYMMNCRAKNIGWRLDYFVLSERLVPQLCDSLIRDTLTGSDHCPITLLMHM</sequence>
<evidence type="ECO:0000256" key="15">
    <source>
        <dbReference type="SAM" id="MobiDB-lite"/>
    </source>
</evidence>
<feature type="site" description="Transition state stabilizer" evidence="13">
    <location>
        <position position="296"/>
    </location>
</feature>
<dbReference type="FunFam" id="3.60.10.10:FF:000009">
    <property type="entry name" value="DNA-(apurinic or apyrimidinic site) lyase"/>
    <property type="match status" value="1"/>
</dbReference>
<dbReference type="GO" id="GO:0003677">
    <property type="term" value="F:DNA binding"/>
    <property type="evidence" value="ECO:0007669"/>
    <property type="project" value="InterPro"/>
</dbReference>
<feature type="binding site" evidence="12">
    <location>
        <position position="154"/>
    </location>
    <ligand>
        <name>Mg(2+)</name>
        <dbReference type="ChEBI" id="CHEBI:18420"/>
        <label>1</label>
    </ligand>
</feature>
<dbReference type="PROSITE" id="PS00728">
    <property type="entry name" value="AP_NUCLEASE_F1_3"/>
    <property type="match status" value="1"/>
</dbReference>
<comment type="cofactor">
    <cofactor evidence="12 14">
        <name>Mg(2+)</name>
        <dbReference type="ChEBI" id="CHEBI:18420"/>
    </cofactor>
    <cofactor evidence="12 14">
        <name>Mn(2+)</name>
        <dbReference type="ChEBI" id="CHEBI:29035"/>
    </cofactor>
    <text evidence="12 14">Probably binds two magnesium or manganese ions per subunit.</text>
</comment>
<dbReference type="InterPro" id="IPR004808">
    <property type="entry name" value="AP_endonuc_1"/>
</dbReference>
<dbReference type="InterPro" id="IPR032135">
    <property type="entry name" value="DUF4817"/>
</dbReference>